<dbReference type="InterPro" id="IPR012724">
    <property type="entry name" value="DnaJ"/>
</dbReference>
<dbReference type="PRINTS" id="PR00625">
    <property type="entry name" value="JDOMAIN"/>
</dbReference>
<dbReference type="InterPro" id="IPR001305">
    <property type="entry name" value="HSP_DnaJ_Cys-rich_dom"/>
</dbReference>
<keyword evidence="1 5" id="KW-0479">Metal-binding</keyword>
<dbReference type="CDD" id="cd10747">
    <property type="entry name" value="DnaJ_C"/>
    <property type="match status" value="1"/>
</dbReference>
<keyword evidence="4 5" id="KW-0862">Zinc</keyword>
<dbReference type="PROSITE" id="PS50076">
    <property type="entry name" value="DNAJ_2"/>
    <property type="match status" value="1"/>
</dbReference>
<dbReference type="Pfam" id="PF00684">
    <property type="entry name" value="DnaJ_CXXCXGXG"/>
    <property type="match status" value="1"/>
</dbReference>
<dbReference type="PANTHER" id="PTHR43888">
    <property type="entry name" value="DNAJ-LIKE-2, ISOFORM A-RELATED"/>
    <property type="match status" value="1"/>
</dbReference>
<dbReference type="CDD" id="cd06257">
    <property type="entry name" value="DnaJ"/>
    <property type="match status" value="1"/>
</dbReference>
<dbReference type="InterPro" id="IPR008971">
    <property type="entry name" value="HSP40/DnaJ_pept-bd"/>
</dbReference>
<name>A0AAW0W4M2_CHEQU</name>
<dbReference type="CDD" id="cd10719">
    <property type="entry name" value="DnaJ_zf"/>
    <property type="match status" value="1"/>
</dbReference>
<evidence type="ECO:0000313" key="10">
    <source>
        <dbReference type="Proteomes" id="UP001445076"/>
    </source>
</evidence>
<dbReference type="Gene3D" id="1.10.287.110">
    <property type="entry name" value="DnaJ domain"/>
    <property type="match status" value="1"/>
</dbReference>
<dbReference type="GO" id="GO:0030544">
    <property type="term" value="F:Hsp70 protein binding"/>
    <property type="evidence" value="ECO:0007669"/>
    <property type="project" value="InterPro"/>
</dbReference>
<dbReference type="SUPFAM" id="SSF57938">
    <property type="entry name" value="DnaJ/Hsp40 cysteine-rich domain"/>
    <property type="match status" value="1"/>
</dbReference>
<evidence type="ECO:0000256" key="2">
    <source>
        <dbReference type="ARBA" id="ARBA00022737"/>
    </source>
</evidence>
<dbReference type="PROSITE" id="PS51188">
    <property type="entry name" value="ZF_CR"/>
    <property type="match status" value="1"/>
</dbReference>
<reference evidence="9 10" key="1">
    <citation type="journal article" date="2024" name="BMC Genomics">
        <title>Genome assembly of redclaw crayfish (Cherax quadricarinatus) provides insights into its immune adaptation and hypoxia tolerance.</title>
        <authorList>
            <person name="Liu Z."/>
            <person name="Zheng J."/>
            <person name="Li H."/>
            <person name="Fang K."/>
            <person name="Wang S."/>
            <person name="He J."/>
            <person name="Zhou D."/>
            <person name="Weng S."/>
            <person name="Chi M."/>
            <person name="Gu Z."/>
            <person name="He J."/>
            <person name="Li F."/>
            <person name="Wang M."/>
        </authorList>
    </citation>
    <scope>NUCLEOTIDE SEQUENCE [LARGE SCALE GENOMIC DNA]</scope>
    <source>
        <strain evidence="9">ZL_2023a</strain>
    </source>
</reference>
<dbReference type="GO" id="GO:0005524">
    <property type="term" value="F:ATP binding"/>
    <property type="evidence" value="ECO:0007669"/>
    <property type="project" value="InterPro"/>
</dbReference>
<evidence type="ECO:0000256" key="4">
    <source>
        <dbReference type="ARBA" id="ARBA00022833"/>
    </source>
</evidence>
<keyword evidence="3 5" id="KW-0863">Zinc-finger</keyword>
<organism evidence="9 10">
    <name type="scientific">Cherax quadricarinatus</name>
    <name type="common">Australian red claw crayfish</name>
    <dbReference type="NCBI Taxonomy" id="27406"/>
    <lineage>
        <taxon>Eukaryota</taxon>
        <taxon>Metazoa</taxon>
        <taxon>Ecdysozoa</taxon>
        <taxon>Arthropoda</taxon>
        <taxon>Crustacea</taxon>
        <taxon>Multicrustacea</taxon>
        <taxon>Malacostraca</taxon>
        <taxon>Eumalacostraca</taxon>
        <taxon>Eucarida</taxon>
        <taxon>Decapoda</taxon>
        <taxon>Pleocyemata</taxon>
        <taxon>Astacidea</taxon>
        <taxon>Parastacoidea</taxon>
        <taxon>Parastacidae</taxon>
        <taxon>Cherax</taxon>
    </lineage>
</organism>
<sequence>MVKETEYYDRLGVSPEATADQLKSAYRKLALKYHPDKNPQGGEKFKQISQAYEVLSNTKKRKIYDEGGEEALQSGGAGGGFRNPMDIFNMFFGGGGEYEDEDEDGDSGFSFFGKGGGMGGSRKPPPMEHRLVVSLEQLMIGGRRKLKLDRRRPCGACDGRGGRVDAFTQTCNTCHGKGIKLTYQQLGPGLVEMHGTCTACGGSGRTIAEADKCKLCKGNRTVNDTKITQVHVERGMSNGTRITLKGEGDQDPGQEAGDVVIILQEKPHYTFVRRGIDLHMEMKVTLTESLCGFRRTVTTLDGRTLTVTKPEGKAVEPGCEMMVEAEGLPLCRNPYVRGDLFIKFTIEFPDTVDSDFISEFEAMFPRPPKTQELTGEEELVNMLPLEQPPGGGGEGGSENAYNDERMETDDQPPTGCRQS</sequence>
<dbReference type="InterPro" id="IPR036869">
    <property type="entry name" value="J_dom_sf"/>
</dbReference>
<accession>A0AAW0W4M2</accession>
<evidence type="ECO:0000259" key="8">
    <source>
        <dbReference type="PROSITE" id="PS51188"/>
    </source>
</evidence>
<evidence type="ECO:0000256" key="5">
    <source>
        <dbReference type="PROSITE-ProRule" id="PRU00546"/>
    </source>
</evidence>
<evidence type="ECO:0000256" key="6">
    <source>
        <dbReference type="SAM" id="MobiDB-lite"/>
    </source>
</evidence>
<dbReference type="GO" id="GO:0008270">
    <property type="term" value="F:zinc ion binding"/>
    <property type="evidence" value="ECO:0007669"/>
    <property type="project" value="UniProtKB-KW"/>
</dbReference>
<keyword evidence="10" id="KW-1185">Reference proteome</keyword>
<dbReference type="Gene3D" id="2.60.260.20">
    <property type="entry name" value="Urease metallochaperone UreE, N-terminal domain"/>
    <property type="match status" value="2"/>
</dbReference>
<evidence type="ECO:0000313" key="9">
    <source>
        <dbReference type="EMBL" id="KAK8723880.1"/>
    </source>
</evidence>
<dbReference type="Pfam" id="PF00226">
    <property type="entry name" value="DnaJ"/>
    <property type="match status" value="1"/>
</dbReference>
<dbReference type="FunFam" id="2.60.260.20:FF:000003">
    <property type="entry name" value="DnaJ subfamily A member 2"/>
    <property type="match status" value="1"/>
</dbReference>
<dbReference type="Gene3D" id="2.10.230.10">
    <property type="entry name" value="Heat shock protein DnaJ, cysteine-rich domain"/>
    <property type="match status" value="1"/>
</dbReference>
<dbReference type="HAMAP" id="MF_01152">
    <property type="entry name" value="DnaJ"/>
    <property type="match status" value="1"/>
</dbReference>
<gene>
    <name evidence="9" type="ORF">OTU49_011588</name>
</gene>
<dbReference type="SMART" id="SM00271">
    <property type="entry name" value="DnaJ"/>
    <property type="match status" value="1"/>
</dbReference>
<dbReference type="Pfam" id="PF01556">
    <property type="entry name" value="DnaJ_C"/>
    <property type="match status" value="1"/>
</dbReference>
<dbReference type="InterPro" id="IPR002939">
    <property type="entry name" value="DnaJ_C"/>
</dbReference>
<protein>
    <submittedName>
        <fullName evidence="9">Uncharacterized protein</fullName>
    </submittedName>
</protein>
<evidence type="ECO:0000256" key="1">
    <source>
        <dbReference type="ARBA" id="ARBA00022723"/>
    </source>
</evidence>
<dbReference type="FunFam" id="2.10.230.10:FF:000001">
    <property type="entry name" value="DnaJ subfamily A member 2"/>
    <property type="match status" value="1"/>
</dbReference>
<dbReference type="Proteomes" id="UP001445076">
    <property type="component" value="Unassembled WGS sequence"/>
</dbReference>
<dbReference type="SUPFAM" id="SSF49493">
    <property type="entry name" value="HSP40/DnaJ peptide-binding domain"/>
    <property type="match status" value="2"/>
</dbReference>
<dbReference type="AlphaFoldDB" id="A0AAW0W4M2"/>
<feature type="domain" description="CR-type" evidence="8">
    <location>
        <begin position="141"/>
        <end position="225"/>
    </location>
</feature>
<evidence type="ECO:0000256" key="3">
    <source>
        <dbReference type="ARBA" id="ARBA00022771"/>
    </source>
</evidence>
<dbReference type="FunFam" id="1.10.287.110:FF:000014">
    <property type="entry name" value="dnaJ homolog subfamily A member 1"/>
    <property type="match status" value="1"/>
</dbReference>
<dbReference type="InterPro" id="IPR001623">
    <property type="entry name" value="DnaJ_domain"/>
</dbReference>
<dbReference type="InterPro" id="IPR044713">
    <property type="entry name" value="DNJA1/2-like"/>
</dbReference>
<dbReference type="InterPro" id="IPR036410">
    <property type="entry name" value="HSP_DnaJ_Cys-rich_dom_sf"/>
</dbReference>
<dbReference type="GO" id="GO:0009408">
    <property type="term" value="P:response to heat"/>
    <property type="evidence" value="ECO:0007669"/>
    <property type="project" value="InterPro"/>
</dbReference>
<feature type="region of interest" description="Disordered" evidence="6">
    <location>
        <begin position="380"/>
        <end position="419"/>
    </location>
</feature>
<feature type="domain" description="J" evidence="7">
    <location>
        <begin position="6"/>
        <end position="68"/>
    </location>
</feature>
<dbReference type="PROSITE" id="PS00636">
    <property type="entry name" value="DNAJ_1"/>
    <property type="match status" value="1"/>
</dbReference>
<dbReference type="GO" id="GO:0051082">
    <property type="term" value="F:unfolded protein binding"/>
    <property type="evidence" value="ECO:0007669"/>
    <property type="project" value="InterPro"/>
</dbReference>
<keyword evidence="2" id="KW-0677">Repeat</keyword>
<dbReference type="SUPFAM" id="SSF46565">
    <property type="entry name" value="Chaperone J-domain"/>
    <property type="match status" value="1"/>
</dbReference>
<dbReference type="InterPro" id="IPR018253">
    <property type="entry name" value="DnaJ_domain_CS"/>
</dbReference>
<comment type="caution">
    <text evidence="9">The sequence shown here is derived from an EMBL/GenBank/DDBJ whole genome shotgun (WGS) entry which is preliminary data.</text>
</comment>
<dbReference type="GO" id="GO:0006457">
    <property type="term" value="P:protein folding"/>
    <property type="evidence" value="ECO:0007669"/>
    <property type="project" value="InterPro"/>
</dbReference>
<proteinExistence type="inferred from homology"/>
<dbReference type="EMBL" id="JARKIK010000088">
    <property type="protein sequence ID" value="KAK8723880.1"/>
    <property type="molecule type" value="Genomic_DNA"/>
</dbReference>
<evidence type="ECO:0000259" key="7">
    <source>
        <dbReference type="PROSITE" id="PS50076"/>
    </source>
</evidence>
<feature type="zinc finger region" description="CR-type" evidence="5">
    <location>
        <begin position="141"/>
        <end position="225"/>
    </location>
</feature>